<protein>
    <recommendedName>
        <fullName evidence="3">Phage protein</fullName>
    </recommendedName>
</protein>
<dbReference type="EMBL" id="CP024932">
    <property type="protein sequence ID" value="ATZ08629.1"/>
    <property type="molecule type" value="Genomic_DNA"/>
</dbReference>
<gene>
    <name evidence="1" type="ORF">A9D01_07605</name>
</gene>
<evidence type="ECO:0008006" key="3">
    <source>
        <dbReference type="Google" id="ProtNLM"/>
    </source>
</evidence>
<reference evidence="1 2" key="1">
    <citation type="submission" date="2017-11" db="EMBL/GenBank/DDBJ databases">
        <title>Whole genome sequencing of cultured pathogen.</title>
        <authorList>
            <person name="Hoffmann M."/>
            <person name="Sanchez M."/>
            <person name="Timme R."/>
            <person name="Nudel K."/>
            <person name="Bry L."/>
        </authorList>
    </citation>
    <scope>NUCLEOTIDE SEQUENCE [LARGE SCALE GENOMIC DNA]</scope>
    <source>
        <strain evidence="1 2">216</strain>
    </source>
</reference>
<organism evidence="1 2">
    <name type="scientific">Corynebacterium striatum</name>
    <dbReference type="NCBI Taxonomy" id="43770"/>
    <lineage>
        <taxon>Bacteria</taxon>
        <taxon>Bacillati</taxon>
        <taxon>Actinomycetota</taxon>
        <taxon>Actinomycetes</taxon>
        <taxon>Mycobacteriales</taxon>
        <taxon>Corynebacteriaceae</taxon>
        <taxon>Corynebacterium</taxon>
    </lineage>
</organism>
<dbReference type="AlphaFoldDB" id="A0ABC8CKJ1"/>
<evidence type="ECO:0000313" key="2">
    <source>
        <dbReference type="Proteomes" id="UP000231994"/>
    </source>
</evidence>
<sequence>MTINEREITQVPGDGPSIPEGILNQLIVERLAKDEAEATAQRRANAEKAIKAEYAAAQKAADAAHAERVAKISELYTKYAKAYDAALPFKAALDEAIKAYNQAQSAAAAAYMELYEVTRQVPQARRIDLDPDSKEKVTGAGLSGIPIVDGKEIYMPLKPYKLNIK</sequence>
<dbReference type="RefSeq" id="WP_100618985.1">
    <property type="nucleotide sequence ID" value="NZ_CP024932.1"/>
</dbReference>
<accession>A0ABC8CKJ1</accession>
<proteinExistence type="predicted"/>
<name>A0ABC8CKJ1_CORST</name>
<dbReference type="Proteomes" id="UP000231994">
    <property type="component" value="Chromosome"/>
</dbReference>
<evidence type="ECO:0000313" key="1">
    <source>
        <dbReference type="EMBL" id="ATZ08629.1"/>
    </source>
</evidence>